<dbReference type="PANTHER" id="PTHR11702">
    <property type="entry name" value="DEVELOPMENTALLY REGULATED GTP-BINDING PROTEIN-RELATED"/>
    <property type="match status" value="1"/>
</dbReference>
<feature type="domain" description="Obg" evidence="9">
    <location>
        <begin position="1"/>
        <end position="157"/>
    </location>
</feature>
<feature type="binding site" evidence="7">
    <location>
        <begin position="273"/>
        <end position="276"/>
    </location>
    <ligand>
        <name>GTP</name>
        <dbReference type="ChEBI" id="CHEBI:37565"/>
    </ligand>
</feature>
<dbReference type="InterPro" id="IPR027417">
    <property type="entry name" value="P-loop_NTPase"/>
</dbReference>
<comment type="function">
    <text evidence="7">An essential GTPase which binds GTP, GDP and possibly (p)ppGpp with moderate affinity, with high nucleotide exchange rates and a fairly low GTP hydrolysis rate. Plays a role in control of the cell cycle, stress response, ribosome biogenesis and in those bacteria that undergo differentiation, in morphogenesis control.</text>
</comment>
<evidence type="ECO:0000256" key="7">
    <source>
        <dbReference type="HAMAP-Rule" id="MF_01454"/>
    </source>
</evidence>
<dbReference type="STRING" id="1797582.A2442_00465"/>
<dbReference type="GO" id="GO:0000287">
    <property type="term" value="F:magnesium ion binding"/>
    <property type="evidence" value="ECO:0007669"/>
    <property type="project" value="InterPro"/>
</dbReference>
<dbReference type="InterPro" id="IPR014100">
    <property type="entry name" value="GTP-bd_Obg/CgtA"/>
</dbReference>
<comment type="subunit">
    <text evidence="7">Monomer.</text>
</comment>
<dbReference type="CDD" id="cd01898">
    <property type="entry name" value="Obg"/>
    <property type="match status" value="1"/>
</dbReference>
<comment type="subcellular location">
    <subcellularLocation>
        <location evidence="7">Cytoplasm</location>
    </subcellularLocation>
</comment>
<dbReference type="InterPro" id="IPR031167">
    <property type="entry name" value="G_OBG"/>
</dbReference>
<dbReference type="Gene3D" id="3.40.50.300">
    <property type="entry name" value="P-loop containing nucleotide triphosphate hydrolases"/>
    <property type="match status" value="1"/>
</dbReference>
<keyword evidence="7" id="KW-0479">Metal-binding</keyword>
<evidence type="ECO:0000259" key="9">
    <source>
        <dbReference type="PROSITE" id="PS51883"/>
    </source>
</evidence>
<evidence type="ECO:0000256" key="5">
    <source>
        <dbReference type="ARBA" id="ARBA00022842"/>
    </source>
</evidence>
<comment type="cofactor">
    <cofactor evidence="7">
        <name>Mg(2+)</name>
        <dbReference type="ChEBI" id="CHEBI:18420"/>
    </cofactor>
</comment>
<dbReference type="Pfam" id="PF01018">
    <property type="entry name" value="GTP1_OBG"/>
    <property type="match status" value="1"/>
</dbReference>
<dbReference type="FunFam" id="2.70.210.12:FF:000001">
    <property type="entry name" value="GTPase Obg"/>
    <property type="match status" value="1"/>
</dbReference>
<dbReference type="Proteomes" id="UP000179003">
    <property type="component" value="Unassembled WGS sequence"/>
</dbReference>
<feature type="binding site" evidence="7">
    <location>
        <begin position="206"/>
        <end position="209"/>
    </location>
    <ligand>
        <name>GTP</name>
        <dbReference type="ChEBI" id="CHEBI:37565"/>
    </ligand>
</feature>
<keyword evidence="4 7" id="KW-0378">Hydrolase</keyword>
<dbReference type="PROSITE" id="PS51883">
    <property type="entry name" value="OBG"/>
    <property type="match status" value="1"/>
</dbReference>
<dbReference type="InterPro" id="IPR036726">
    <property type="entry name" value="GTP1_OBG_dom_sf"/>
</dbReference>
<protein>
    <recommendedName>
        <fullName evidence="7">GTPase Obg</fullName>
        <ecNumber evidence="7">3.6.5.-</ecNumber>
    </recommendedName>
    <alternativeName>
        <fullName evidence="7">GTP-binding protein Obg</fullName>
    </alternativeName>
</protein>
<evidence type="ECO:0000256" key="1">
    <source>
        <dbReference type="ARBA" id="ARBA00007699"/>
    </source>
</evidence>
<dbReference type="PROSITE" id="PS51710">
    <property type="entry name" value="G_OBG"/>
    <property type="match status" value="1"/>
</dbReference>
<dbReference type="PANTHER" id="PTHR11702:SF31">
    <property type="entry name" value="MITOCHONDRIAL RIBOSOME-ASSOCIATED GTPASE 2"/>
    <property type="match status" value="1"/>
</dbReference>
<evidence type="ECO:0000256" key="6">
    <source>
        <dbReference type="ARBA" id="ARBA00023134"/>
    </source>
</evidence>
<dbReference type="PIRSF" id="PIRSF002401">
    <property type="entry name" value="GTP_bd_Obg/CgtA"/>
    <property type="match status" value="1"/>
</dbReference>
<feature type="binding site" evidence="7">
    <location>
        <position position="171"/>
    </location>
    <ligand>
        <name>Mg(2+)</name>
        <dbReference type="ChEBI" id="CHEBI:18420"/>
    </ligand>
</feature>
<keyword evidence="5 7" id="KW-0460">Magnesium</keyword>
<dbReference type="GO" id="GO:0005737">
    <property type="term" value="C:cytoplasm"/>
    <property type="evidence" value="ECO:0007669"/>
    <property type="project" value="UniProtKB-SubCell"/>
</dbReference>
<dbReference type="SUPFAM" id="SSF52540">
    <property type="entry name" value="P-loop containing nucleoside triphosphate hydrolases"/>
    <property type="match status" value="1"/>
</dbReference>
<dbReference type="InterPro" id="IPR006169">
    <property type="entry name" value="GTP1_OBG_dom"/>
</dbReference>
<dbReference type="HAMAP" id="MF_01454">
    <property type="entry name" value="GTPase_Obg"/>
    <property type="match status" value="1"/>
</dbReference>
<keyword evidence="2 7" id="KW-0963">Cytoplasm</keyword>
<dbReference type="InterPro" id="IPR006074">
    <property type="entry name" value="GTP1-OBG_CS"/>
</dbReference>
<accession>A0A1F5EIL7</accession>
<evidence type="ECO:0000259" key="8">
    <source>
        <dbReference type="PROSITE" id="PS51710"/>
    </source>
</evidence>
<dbReference type="GO" id="GO:0005525">
    <property type="term" value="F:GTP binding"/>
    <property type="evidence" value="ECO:0007669"/>
    <property type="project" value="UniProtKB-UniRule"/>
</dbReference>
<feature type="domain" description="OBG-type G" evidence="8">
    <location>
        <begin position="158"/>
        <end position="320"/>
    </location>
</feature>
<dbReference type="EC" id="3.6.5.-" evidence="7"/>
<organism evidence="10 11">
    <name type="scientific">Candidatus Campbellbacteria bacterium RIFOXYC2_FULL_35_25</name>
    <dbReference type="NCBI Taxonomy" id="1797582"/>
    <lineage>
        <taxon>Bacteria</taxon>
        <taxon>Candidatus Campbelliibacteriota</taxon>
    </lineage>
</organism>
<sequence length="321" mass="35243">MLVDELKIYAKAGKGGDGVVRWRSERGKPKMGPAGGNGGKGGNVYIRAVRDINILSSYKNKKEFIAENGGDGMKNSMEGKDGEDLIIDLPIGSTITDLKDEKKITLLEENEQILILKGGHGGLGNERFKSSTNTTPQEFTAGKSGHESEFFIELELIADVGFIGLPSSGKSSLLNELTNTKAKVGAYPFTTLEPNLGELYSYILADIPGLIEGASEGKGLGHKFLRHIKRTKALVHCVSLENEDVLDAYNTIRKELINYDEKLAEKKELVILTKSDLVDSKSLEETKKKIKKINPEVKTVSIYDDGLIKELSDYLIKILKK</sequence>
<dbReference type="GO" id="GO:0042254">
    <property type="term" value="P:ribosome biogenesis"/>
    <property type="evidence" value="ECO:0007669"/>
    <property type="project" value="UniProtKB-UniRule"/>
</dbReference>
<feature type="binding site" evidence="7">
    <location>
        <begin position="189"/>
        <end position="193"/>
    </location>
    <ligand>
        <name>GTP</name>
        <dbReference type="ChEBI" id="CHEBI:37565"/>
    </ligand>
</feature>
<dbReference type="NCBIfam" id="NF008956">
    <property type="entry name" value="PRK12299.1"/>
    <property type="match status" value="1"/>
</dbReference>
<proteinExistence type="inferred from homology"/>
<feature type="binding site" evidence="7">
    <location>
        <begin position="301"/>
        <end position="303"/>
    </location>
    <ligand>
        <name>GTP</name>
        <dbReference type="ChEBI" id="CHEBI:37565"/>
    </ligand>
</feature>
<feature type="binding site" evidence="7">
    <location>
        <begin position="164"/>
        <end position="171"/>
    </location>
    <ligand>
        <name>GTP</name>
        <dbReference type="ChEBI" id="CHEBI:37565"/>
    </ligand>
</feature>
<dbReference type="GO" id="GO:0003924">
    <property type="term" value="F:GTPase activity"/>
    <property type="evidence" value="ECO:0007669"/>
    <property type="project" value="UniProtKB-UniRule"/>
</dbReference>
<evidence type="ECO:0000256" key="2">
    <source>
        <dbReference type="ARBA" id="ARBA00022490"/>
    </source>
</evidence>
<comment type="similarity">
    <text evidence="1 7">Belongs to the TRAFAC class OBG-HflX-like GTPase superfamily. OBG GTPase family.</text>
</comment>
<reference evidence="10 11" key="1">
    <citation type="journal article" date="2016" name="Nat. Commun.">
        <title>Thousands of microbial genomes shed light on interconnected biogeochemical processes in an aquifer system.</title>
        <authorList>
            <person name="Anantharaman K."/>
            <person name="Brown C.T."/>
            <person name="Hug L.A."/>
            <person name="Sharon I."/>
            <person name="Castelle C.J."/>
            <person name="Probst A.J."/>
            <person name="Thomas B.C."/>
            <person name="Singh A."/>
            <person name="Wilkins M.J."/>
            <person name="Karaoz U."/>
            <person name="Brodie E.L."/>
            <person name="Williams K.H."/>
            <person name="Hubbard S.S."/>
            <person name="Banfield J.F."/>
        </authorList>
    </citation>
    <scope>NUCLEOTIDE SEQUENCE [LARGE SCALE GENOMIC DNA]</scope>
</reference>
<evidence type="ECO:0000256" key="3">
    <source>
        <dbReference type="ARBA" id="ARBA00022741"/>
    </source>
</evidence>
<dbReference type="InterPro" id="IPR045086">
    <property type="entry name" value="OBG_GTPase"/>
</dbReference>
<dbReference type="Gene3D" id="2.70.210.12">
    <property type="entry name" value="GTP1/OBG domain"/>
    <property type="match status" value="1"/>
</dbReference>
<keyword evidence="6 7" id="KW-0342">GTP-binding</keyword>
<dbReference type="PRINTS" id="PR00326">
    <property type="entry name" value="GTP1OBG"/>
</dbReference>
<keyword evidence="3 7" id="KW-0547">Nucleotide-binding</keyword>
<name>A0A1F5EIL7_9BACT</name>
<dbReference type="InterPro" id="IPR006073">
    <property type="entry name" value="GTP-bd"/>
</dbReference>
<dbReference type="SUPFAM" id="SSF82051">
    <property type="entry name" value="Obg GTP-binding protein N-terminal domain"/>
    <property type="match status" value="1"/>
</dbReference>
<gene>
    <name evidence="7" type="primary">obg</name>
    <name evidence="10" type="ORF">A2442_00465</name>
</gene>
<dbReference type="PROSITE" id="PS00905">
    <property type="entry name" value="GTP1_OBG"/>
    <property type="match status" value="1"/>
</dbReference>
<feature type="binding site" evidence="7">
    <location>
        <position position="191"/>
    </location>
    <ligand>
        <name>Mg(2+)</name>
        <dbReference type="ChEBI" id="CHEBI:18420"/>
    </ligand>
</feature>
<dbReference type="Pfam" id="PF01926">
    <property type="entry name" value="MMR_HSR1"/>
    <property type="match status" value="1"/>
</dbReference>
<evidence type="ECO:0000313" key="10">
    <source>
        <dbReference type="EMBL" id="OGD67231.1"/>
    </source>
</evidence>
<dbReference type="EMBL" id="MFAE01000006">
    <property type="protein sequence ID" value="OGD67231.1"/>
    <property type="molecule type" value="Genomic_DNA"/>
</dbReference>
<evidence type="ECO:0000313" key="11">
    <source>
        <dbReference type="Proteomes" id="UP000179003"/>
    </source>
</evidence>
<evidence type="ECO:0000256" key="4">
    <source>
        <dbReference type="ARBA" id="ARBA00022801"/>
    </source>
</evidence>
<dbReference type="AlphaFoldDB" id="A0A1F5EIL7"/>
<comment type="caution">
    <text evidence="10">The sequence shown here is derived from an EMBL/GenBank/DDBJ whole genome shotgun (WGS) entry which is preliminary data.</text>
</comment>
<dbReference type="NCBIfam" id="TIGR02729">
    <property type="entry name" value="Obg_CgtA"/>
    <property type="match status" value="1"/>
</dbReference>